<organism evidence="1 2">
    <name type="scientific">Flavobacterium ardleyense</name>
    <dbReference type="NCBI Taxonomy" id="2038737"/>
    <lineage>
        <taxon>Bacteria</taxon>
        <taxon>Pseudomonadati</taxon>
        <taxon>Bacteroidota</taxon>
        <taxon>Flavobacteriia</taxon>
        <taxon>Flavobacteriales</taxon>
        <taxon>Flavobacteriaceae</taxon>
        <taxon>Flavobacterium</taxon>
    </lineage>
</organism>
<dbReference type="RefSeq" id="WP_379808790.1">
    <property type="nucleotide sequence ID" value="NZ_JBHUOL010000022.1"/>
</dbReference>
<name>A0ABW5ZAT1_9FLAO</name>
<evidence type="ECO:0000313" key="1">
    <source>
        <dbReference type="EMBL" id="MFD2909862.1"/>
    </source>
</evidence>
<proteinExistence type="predicted"/>
<comment type="caution">
    <text evidence="1">The sequence shown here is derived from an EMBL/GenBank/DDBJ whole genome shotgun (WGS) entry which is preliminary data.</text>
</comment>
<keyword evidence="2" id="KW-1185">Reference proteome</keyword>
<sequence length="143" mass="16868">MKKSIVIFMLFADICLVNGQIKKIYCGTLDSIVIKTYSFHDKETSAINDTTDQSIKLIGSKKIISKEMEFLKIKFKKKKSYKKQRALLSYFNIKIFYYHKNQIIQEMVLSTLTKNITIFRNEIRVFKGQYTPYIEDDITKLIN</sequence>
<gene>
    <name evidence="1" type="ORF">ACFSX9_14075</name>
</gene>
<reference evidence="2" key="1">
    <citation type="journal article" date="2019" name="Int. J. Syst. Evol. Microbiol.">
        <title>The Global Catalogue of Microorganisms (GCM) 10K type strain sequencing project: providing services to taxonomists for standard genome sequencing and annotation.</title>
        <authorList>
            <consortium name="The Broad Institute Genomics Platform"/>
            <consortium name="The Broad Institute Genome Sequencing Center for Infectious Disease"/>
            <person name="Wu L."/>
            <person name="Ma J."/>
        </authorList>
    </citation>
    <scope>NUCLEOTIDE SEQUENCE [LARGE SCALE GENOMIC DNA]</scope>
    <source>
        <strain evidence="2">KCTC 52644</strain>
    </source>
</reference>
<dbReference type="Proteomes" id="UP001597549">
    <property type="component" value="Unassembled WGS sequence"/>
</dbReference>
<protein>
    <submittedName>
        <fullName evidence="1">Uncharacterized protein</fullName>
    </submittedName>
</protein>
<dbReference type="EMBL" id="JBHUOL010000022">
    <property type="protein sequence ID" value="MFD2909862.1"/>
    <property type="molecule type" value="Genomic_DNA"/>
</dbReference>
<accession>A0ABW5ZAT1</accession>
<evidence type="ECO:0000313" key="2">
    <source>
        <dbReference type="Proteomes" id="UP001597549"/>
    </source>
</evidence>